<keyword evidence="1 4" id="KW-0808">Transferase</keyword>
<dbReference type="InterPro" id="IPR011004">
    <property type="entry name" value="Trimer_LpxA-like_sf"/>
</dbReference>
<dbReference type="InterPro" id="IPR051159">
    <property type="entry name" value="Hexapeptide_acetyltransf"/>
</dbReference>
<dbReference type="PANTHER" id="PTHR23416:SF78">
    <property type="entry name" value="LIPOPOLYSACCHARIDE BIOSYNTHESIS O-ACETYL TRANSFERASE WBBJ-RELATED"/>
    <property type="match status" value="1"/>
</dbReference>
<reference evidence="4 5" key="1">
    <citation type="journal article" date="2013" name="Genome Announc.">
        <title>Draft Genome Sequence of Arcticibacter svalbardensis Strain MN12-7T, a Member of the Family Sphingobacteriaceae Isolated from an Arctic Soil Sample.</title>
        <authorList>
            <person name="Shivaji S."/>
            <person name="Ara S."/>
            <person name="Prasad S."/>
            <person name="Manasa B.P."/>
            <person name="Begum Z."/>
            <person name="Singh A."/>
            <person name="Kumar Pinnaka A."/>
        </authorList>
    </citation>
    <scope>NUCLEOTIDE SEQUENCE [LARGE SCALE GENOMIC DNA]</scope>
    <source>
        <strain evidence="4 5">MN12-7</strain>
    </source>
</reference>
<proteinExistence type="predicted"/>
<evidence type="ECO:0000313" key="4">
    <source>
        <dbReference type="EMBL" id="EOR94083.1"/>
    </source>
</evidence>
<gene>
    <name evidence="4" type="ORF">ADIARSV_2696</name>
</gene>
<evidence type="ECO:0000256" key="3">
    <source>
        <dbReference type="ARBA" id="ARBA00023315"/>
    </source>
</evidence>
<dbReference type="AlphaFoldDB" id="R9GQV1"/>
<evidence type="ECO:0000256" key="2">
    <source>
        <dbReference type="ARBA" id="ARBA00022737"/>
    </source>
</evidence>
<dbReference type="GO" id="GO:0047200">
    <property type="term" value="F:tetrahydrodipicolinate N-acetyltransferase activity"/>
    <property type="evidence" value="ECO:0007669"/>
    <property type="project" value="UniProtKB-EC"/>
</dbReference>
<dbReference type="EC" id="2.3.1.89" evidence="4"/>
<dbReference type="PANTHER" id="PTHR23416">
    <property type="entry name" value="SIALIC ACID SYNTHASE-RELATED"/>
    <property type="match status" value="1"/>
</dbReference>
<organism evidence="4 5">
    <name type="scientific">Arcticibacter svalbardensis MN12-7</name>
    <dbReference type="NCBI Taxonomy" id="1150600"/>
    <lineage>
        <taxon>Bacteria</taxon>
        <taxon>Pseudomonadati</taxon>
        <taxon>Bacteroidota</taxon>
        <taxon>Sphingobacteriia</taxon>
        <taxon>Sphingobacteriales</taxon>
        <taxon>Sphingobacteriaceae</taxon>
        <taxon>Arcticibacter</taxon>
    </lineage>
</organism>
<name>R9GQV1_9SPHI</name>
<dbReference type="eggNOG" id="COG0110">
    <property type="taxonomic scope" value="Bacteria"/>
</dbReference>
<evidence type="ECO:0000256" key="1">
    <source>
        <dbReference type="ARBA" id="ARBA00022679"/>
    </source>
</evidence>
<dbReference type="Proteomes" id="UP000014174">
    <property type="component" value="Unassembled WGS sequence"/>
</dbReference>
<dbReference type="STRING" id="1150600.ADIARSV_2696"/>
<dbReference type="InterPro" id="IPR018357">
    <property type="entry name" value="Hexapep_transf_CS"/>
</dbReference>
<sequence length="70" mass="7134">MSLQGSTKASPVIIESDVWIGSNVVVLPGIRIGKGSVVGTGSVVTKNIAPYAVVGGVPAKIIKFRVSSKI</sequence>
<dbReference type="SUPFAM" id="SSF51161">
    <property type="entry name" value="Trimeric LpxA-like enzymes"/>
    <property type="match status" value="1"/>
</dbReference>
<dbReference type="PROSITE" id="PS00101">
    <property type="entry name" value="HEXAPEP_TRANSFERASES"/>
    <property type="match status" value="1"/>
</dbReference>
<dbReference type="EMBL" id="AQPN01000098">
    <property type="protein sequence ID" value="EOR94083.1"/>
    <property type="molecule type" value="Genomic_DNA"/>
</dbReference>
<dbReference type="Gene3D" id="2.160.10.10">
    <property type="entry name" value="Hexapeptide repeat proteins"/>
    <property type="match status" value="1"/>
</dbReference>
<comment type="caution">
    <text evidence="4">The sequence shown here is derived from an EMBL/GenBank/DDBJ whole genome shotgun (WGS) entry which is preliminary data.</text>
</comment>
<keyword evidence="5" id="KW-1185">Reference proteome</keyword>
<dbReference type="InterPro" id="IPR001451">
    <property type="entry name" value="Hexapep"/>
</dbReference>
<dbReference type="Pfam" id="PF00132">
    <property type="entry name" value="Hexapep"/>
    <property type="match status" value="1"/>
</dbReference>
<accession>R9GQV1</accession>
<protein>
    <submittedName>
        <fullName evidence="4">Tetrahydrodipicolinate N-acetyltransferase</fullName>
        <ecNumber evidence="4">2.3.1.89</ecNumber>
    </submittedName>
</protein>
<keyword evidence="3 4" id="KW-0012">Acyltransferase</keyword>
<keyword evidence="2" id="KW-0677">Repeat</keyword>
<evidence type="ECO:0000313" key="5">
    <source>
        <dbReference type="Proteomes" id="UP000014174"/>
    </source>
</evidence>